<name>A0A4C1V4I0_EUMVA</name>
<evidence type="ECO:0000313" key="1">
    <source>
        <dbReference type="EMBL" id="GBP33691.1"/>
    </source>
</evidence>
<reference evidence="1 2" key="1">
    <citation type="journal article" date="2019" name="Commun. Biol.">
        <title>The bagworm genome reveals a unique fibroin gene that provides high tensile strength.</title>
        <authorList>
            <person name="Kono N."/>
            <person name="Nakamura H."/>
            <person name="Ohtoshi R."/>
            <person name="Tomita M."/>
            <person name="Numata K."/>
            <person name="Arakawa K."/>
        </authorList>
    </citation>
    <scope>NUCLEOTIDE SEQUENCE [LARGE SCALE GENOMIC DNA]</scope>
</reference>
<comment type="caution">
    <text evidence="1">The sequence shown here is derived from an EMBL/GenBank/DDBJ whole genome shotgun (WGS) entry which is preliminary data.</text>
</comment>
<dbReference type="AlphaFoldDB" id="A0A4C1V4I0"/>
<protein>
    <submittedName>
        <fullName evidence="1">Uncharacterized protein</fullName>
    </submittedName>
</protein>
<dbReference type="Proteomes" id="UP000299102">
    <property type="component" value="Unassembled WGS sequence"/>
</dbReference>
<dbReference type="EMBL" id="BGZK01000277">
    <property type="protein sequence ID" value="GBP33691.1"/>
    <property type="molecule type" value="Genomic_DNA"/>
</dbReference>
<proteinExistence type="predicted"/>
<organism evidence="1 2">
    <name type="scientific">Eumeta variegata</name>
    <name type="common">Bagworm moth</name>
    <name type="synonym">Eumeta japonica</name>
    <dbReference type="NCBI Taxonomy" id="151549"/>
    <lineage>
        <taxon>Eukaryota</taxon>
        <taxon>Metazoa</taxon>
        <taxon>Ecdysozoa</taxon>
        <taxon>Arthropoda</taxon>
        <taxon>Hexapoda</taxon>
        <taxon>Insecta</taxon>
        <taxon>Pterygota</taxon>
        <taxon>Neoptera</taxon>
        <taxon>Endopterygota</taxon>
        <taxon>Lepidoptera</taxon>
        <taxon>Glossata</taxon>
        <taxon>Ditrysia</taxon>
        <taxon>Tineoidea</taxon>
        <taxon>Psychidae</taxon>
        <taxon>Oiketicinae</taxon>
        <taxon>Eumeta</taxon>
    </lineage>
</organism>
<keyword evidence="2" id="KW-1185">Reference proteome</keyword>
<accession>A0A4C1V4I0</accession>
<sequence>MCRTNSGACVCGSRPGAANAAGDSSRSAACCAAPHGLRRCARRSALRILMASIVRWSRDVVTARRKFCNAFVSPTFALANWNAFLTDRSWMAVVVAEFRCSALHDRGCLHAPLTPLTAPRSCATPLAPSRKNHNAIAEADGAERSPSVTNT</sequence>
<gene>
    <name evidence="1" type="ORF">EVAR_16729_1</name>
</gene>
<evidence type="ECO:0000313" key="2">
    <source>
        <dbReference type="Proteomes" id="UP000299102"/>
    </source>
</evidence>